<keyword evidence="5 14" id="KW-0812">Transmembrane</keyword>
<sequence>MLELAEWVFLVLIVAQFILGNLGNGFIGLVNGSSWFKSKRISLSEFIITNLALSRIISLWIIFIDGVLIVFFFHLHVSGTLMQIIDTFWTFVDHLSIWFIACLGILYCLKIANFSHPIFFWLKWRVSKVVVWMLLSALLFSCARTMSLINEFKLYFACSGIDSKGNMTECFREKRHEYDLMHVLGNLWNLPPLIMSLISYFLLLFSLGRHTRQMEQNGINSRDKSTEAHKRAIRIILSFLLFFLFYFISFLIFSFSRFVPQCKMSVMIGEVITMLNPVVHSFILILGNKKLEQAFLVMFPCKFGHLQPGSTEPFSP</sequence>
<keyword evidence="6 15" id="KW-1133">Transmembrane helix</keyword>
<organism evidence="17">
    <name type="scientific">Heterocephalus glaber</name>
    <name type="common">Naked mole rat</name>
    <dbReference type="NCBI Taxonomy" id="10181"/>
    <lineage>
        <taxon>Eukaryota</taxon>
        <taxon>Metazoa</taxon>
        <taxon>Chordata</taxon>
        <taxon>Craniata</taxon>
        <taxon>Vertebrata</taxon>
        <taxon>Euteleostomi</taxon>
        <taxon>Mammalia</taxon>
        <taxon>Eutheria</taxon>
        <taxon>Euarchontoglires</taxon>
        <taxon>Glires</taxon>
        <taxon>Rodentia</taxon>
        <taxon>Hystricomorpha</taxon>
        <taxon>Bathyergidae</taxon>
        <taxon>Heterocephalus</taxon>
    </lineage>
</organism>
<evidence type="ECO:0000256" key="11">
    <source>
        <dbReference type="ARBA" id="ARBA00023224"/>
    </source>
</evidence>
<feature type="transmembrane region" description="Helical" evidence="15">
    <location>
        <begin position="232"/>
        <end position="255"/>
    </location>
</feature>
<feature type="transmembrane region" description="Helical" evidence="15">
    <location>
        <begin position="267"/>
        <end position="286"/>
    </location>
</feature>
<keyword evidence="7 14" id="KW-0297">G-protein coupled receptor</keyword>
<proteinExistence type="inferred from homology"/>
<evidence type="ECO:0000256" key="4">
    <source>
        <dbReference type="ARBA" id="ARBA00022606"/>
    </source>
</evidence>
<keyword evidence="3 14" id="KW-0919">Taste</keyword>
<dbReference type="GeneID" id="101708661"/>
<feature type="transmembrane region" description="Helical" evidence="15">
    <location>
        <begin position="95"/>
        <end position="122"/>
    </location>
</feature>
<dbReference type="AlphaFoldDB" id="A0A0P6JJ04"/>
<dbReference type="GO" id="GO:0016020">
    <property type="term" value="C:membrane"/>
    <property type="evidence" value="ECO:0007669"/>
    <property type="project" value="UniProtKB-SubCell"/>
</dbReference>
<dbReference type="Bgee" id="ENSHGLG00000020490">
    <property type="expression patterns" value="Expressed in heart"/>
</dbReference>
<evidence type="ECO:0000259" key="16">
    <source>
        <dbReference type="PROSITE" id="PS50262"/>
    </source>
</evidence>
<evidence type="ECO:0000256" key="2">
    <source>
        <dbReference type="ARBA" id="ARBA00007376"/>
    </source>
</evidence>
<evidence type="ECO:0000256" key="5">
    <source>
        <dbReference type="ARBA" id="ARBA00022692"/>
    </source>
</evidence>
<feature type="transmembrane region" description="Helical" evidence="15">
    <location>
        <begin position="6"/>
        <end position="30"/>
    </location>
</feature>
<feature type="domain" description="G-protein coupled receptors family 1 profile" evidence="16">
    <location>
        <begin position="23"/>
        <end position="284"/>
    </location>
</feature>
<dbReference type="FunFam" id="1.20.1070.10:FF:000042">
    <property type="entry name" value="Taste receptor type 2 member 7"/>
    <property type="match status" value="1"/>
</dbReference>
<dbReference type="OrthoDB" id="8876749at2759"/>
<keyword evidence="18" id="KW-1185">Reference proteome</keyword>
<comment type="function">
    <text evidence="12">Gustducin-coupled receptor implicated in the perception of bitter compounds in the oral cavity and the gastrointestinal tract. Signals through PLCB2 and the calcium-regulated cation channel TRPM5.</text>
</comment>
<dbReference type="Pfam" id="PF05296">
    <property type="entry name" value="TAS2R"/>
    <property type="match status" value="1"/>
</dbReference>
<dbReference type="PANTHER" id="PTHR11394:SF49">
    <property type="entry name" value="TASTE RECEPTOR TYPE 2 MEMBER 3"/>
    <property type="match status" value="1"/>
</dbReference>
<dbReference type="Gene3D" id="1.20.1070.10">
    <property type="entry name" value="Rhodopsin 7-helix transmembrane proteins"/>
    <property type="match status" value="1"/>
</dbReference>
<evidence type="ECO:0000256" key="6">
    <source>
        <dbReference type="ARBA" id="ARBA00022989"/>
    </source>
</evidence>
<evidence type="ECO:0000313" key="18">
    <source>
        <dbReference type="Proteomes" id="UP000694906"/>
    </source>
</evidence>
<dbReference type="KEGG" id="hgl:101708661"/>
<reference evidence="19" key="2">
    <citation type="submission" date="2025-04" db="UniProtKB">
        <authorList>
            <consortium name="RefSeq"/>
        </authorList>
    </citation>
    <scope>IDENTIFICATION</scope>
</reference>
<keyword evidence="10" id="KW-0325">Glycoprotein</keyword>
<evidence type="ECO:0000256" key="7">
    <source>
        <dbReference type="ARBA" id="ARBA00023040"/>
    </source>
</evidence>
<gene>
    <name evidence="17" type="primary">TAS2R3</name>
    <name evidence="19" type="synonym">Tas2r3</name>
</gene>
<comment type="subcellular location">
    <subcellularLocation>
        <location evidence="1 14">Membrane</location>
        <topology evidence="1 14">Multi-pass membrane protein</topology>
    </subcellularLocation>
</comment>
<dbReference type="CTD" id="50831"/>
<dbReference type="InterPro" id="IPR017452">
    <property type="entry name" value="GPCR_Rhodpsn_7TM"/>
</dbReference>
<keyword evidence="11 14" id="KW-0807">Transducer</keyword>
<dbReference type="EMBL" id="GEBF01000004">
    <property type="protein sequence ID" value="JAO03629.1"/>
    <property type="molecule type" value="Transcribed_RNA"/>
</dbReference>
<feature type="transmembrane region" description="Helical" evidence="15">
    <location>
        <begin position="51"/>
        <end position="75"/>
    </location>
</feature>
<dbReference type="InterPro" id="IPR007960">
    <property type="entry name" value="TAS2R"/>
</dbReference>
<feature type="transmembrane region" description="Helical" evidence="15">
    <location>
        <begin position="190"/>
        <end position="211"/>
    </location>
</feature>
<evidence type="ECO:0000256" key="13">
    <source>
        <dbReference type="RuleBase" id="RU004423"/>
    </source>
</evidence>
<evidence type="ECO:0000256" key="1">
    <source>
        <dbReference type="ARBA" id="ARBA00004141"/>
    </source>
</evidence>
<evidence type="ECO:0000256" key="14">
    <source>
        <dbReference type="RuleBase" id="RU004424"/>
    </source>
</evidence>
<dbReference type="GO" id="GO:0004930">
    <property type="term" value="F:G protein-coupled receptor activity"/>
    <property type="evidence" value="ECO:0007669"/>
    <property type="project" value="UniProtKB-KW"/>
</dbReference>
<feature type="transmembrane region" description="Helical" evidence="15">
    <location>
        <begin position="129"/>
        <end position="149"/>
    </location>
</feature>
<name>A0A0P6JJ04_HETGA</name>
<evidence type="ECO:0000256" key="3">
    <source>
        <dbReference type="ARBA" id="ARBA00022480"/>
    </source>
</evidence>
<protein>
    <recommendedName>
        <fullName evidence="14">Taste receptor type 2</fullName>
    </recommendedName>
</protein>
<dbReference type="SUPFAM" id="SSF81321">
    <property type="entry name" value="Family A G protein-coupled receptor-like"/>
    <property type="match status" value="1"/>
</dbReference>
<evidence type="ECO:0000313" key="19">
    <source>
        <dbReference type="RefSeq" id="XP_004851361.1"/>
    </source>
</evidence>
<dbReference type="PROSITE" id="PS50262">
    <property type="entry name" value="G_PROTEIN_RECEP_F1_2"/>
    <property type="match status" value="1"/>
</dbReference>
<dbReference type="Proteomes" id="UP000694906">
    <property type="component" value="Unplaced"/>
</dbReference>
<dbReference type="PANTHER" id="PTHR11394">
    <property type="entry name" value="TASTE RECEPTOR TYPE 2"/>
    <property type="match status" value="1"/>
</dbReference>
<evidence type="ECO:0000256" key="15">
    <source>
        <dbReference type="SAM" id="Phobius"/>
    </source>
</evidence>
<keyword evidence="9 14" id="KW-0675">Receptor</keyword>
<evidence type="ECO:0000256" key="12">
    <source>
        <dbReference type="ARBA" id="ARBA00025304"/>
    </source>
</evidence>
<evidence type="ECO:0000313" key="17">
    <source>
        <dbReference type="EMBL" id="JAO03629.1"/>
    </source>
</evidence>
<evidence type="ECO:0000256" key="8">
    <source>
        <dbReference type="ARBA" id="ARBA00023136"/>
    </source>
</evidence>
<accession>A0A0P6JJ04</accession>
<evidence type="ECO:0000256" key="10">
    <source>
        <dbReference type="ARBA" id="ARBA00023180"/>
    </source>
</evidence>
<keyword evidence="4 14" id="KW-0716">Sensory transduction</keyword>
<dbReference type="RefSeq" id="XP_004851361.1">
    <property type="nucleotide sequence ID" value="XM_004851304.2"/>
</dbReference>
<dbReference type="OMA" id="IDIFWTF"/>
<keyword evidence="8 14" id="KW-0472">Membrane</keyword>
<dbReference type="GO" id="GO:0033038">
    <property type="term" value="F:bitter taste receptor activity"/>
    <property type="evidence" value="ECO:0007669"/>
    <property type="project" value="InterPro"/>
</dbReference>
<comment type="similarity">
    <text evidence="2 13">Belongs to the G-protein coupled receptor T2R family.</text>
</comment>
<evidence type="ECO:0000256" key="9">
    <source>
        <dbReference type="ARBA" id="ARBA00023170"/>
    </source>
</evidence>
<reference evidence="17" key="1">
    <citation type="submission" date="2015-10" db="EMBL/GenBank/DDBJ databases">
        <title>FRAMA: From RNA-seq data to annotated mRNA assemblies.</title>
        <authorList>
            <person name="Bens M."/>
            <person name="Sahm A."/>
            <person name="Jahn N."/>
            <person name="Morhart M."/>
            <person name="Holtze S."/>
            <person name="Hildebrandt T.B."/>
            <person name="Platzer M."/>
            <person name="Szafranski K."/>
        </authorList>
    </citation>
    <scope>NUCLEOTIDE SEQUENCE</scope>
    <source>
        <tissue evidence="17">Hypothalamus</tissue>
    </source>
</reference>